<dbReference type="Proteomes" id="UP000244855">
    <property type="component" value="Unassembled WGS sequence"/>
</dbReference>
<evidence type="ECO:0000256" key="2">
    <source>
        <dbReference type="SAM" id="Phobius"/>
    </source>
</evidence>
<proteinExistence type="predicted"/>
<dbReference type="EMBL" id="KZ805415">
    <property type="protein sequence ID" value="PVH98390.1"/>
    <property type="molecule type" value="Genomic_DNA"/>
</dbReference>
<reference evidence="3 4" key="1">
    <citation type="journal article" date="2018" name="Sci. Rep.">
        <title>Comparative genomics provides insights into the lifestyle and reveals functional heterogeneity of dark septate endophytic fungi.</title>
        <authorList>
            <person name="Knapp D.G."/>
            <person name="Nemeth J.B."/>
            <person name="Barry K."/>
            <person name="Hainaut M."/>
            <person name="Henrissat B."/>
            <person name="Johnson J."/>
            <person name="Kuo A."/>
            <person name="Lim J.H.P."/>
            <person name="Lipzen A."/>
            <person name="Nolan M."/>
            <person name="Ohm R.A."/>
            <person name="Tamas L."/>
            <person name="Grigoriev I.V."/>
            <person name="Spatafora J.W."/>
            <person name="Nagy L.G."/>
            <person name="Kovacs G.M."/>
        </authorList>
    </citation>
    <scope>NUCLEOTIDE SEQUENCE [LARGE SCALE GENOMIC DNA]</scope>
    <source>
        <strain evidence="3 4">DSE2036</strain>
    </source>
</reference>
<dbReference type="AlphaFoldDB" id="A0A2V1DJU8"/>
<gene>
    <name evidence="3" type="ORF">DM02DRAFT_49797</name>
</gene>
<feature type="region of interest" description="Disordered" evidence="1">
    <location>
        <begin position="74"/>
        <end position="117"/>
    </location>
</feature>
<feature type="transmembrane region" description="Helical" evidence="2">
    <location>
        <begin position="33"/>
        <end position="52"/>
    </location>
</feature>
<keyword evidence="2" id="KW-1133">Transmembrane helix</keyword>
<evidence type="ECO:0000313" key="3">
    <source>
        <dbReference type="EMBL" id="PVH98390.1"/>
    </source>
</evidence>
<feature type="compositionally biased region" description="Basic residues" evidence="1">
    <location>
        <begin position="106"/>
        <end position="117"/>
    </location>
</feature>
<evidence type="ECO:0000256" key="1">
    <source>
        <dbReference type="SAM" id="MobiDB-lite"/>
    </source>
</evidence>
<protein>
    <submittedName>
        <fullName evidence="3">Uncharacterized protein</fullName>
    </submittedName>
</protein>
<feature type="region of interest" description="Disordered" evidence="1">
    <location>
        <begin position="1"/>
        <end position="29"/>
    </location>
</feature>
<evidence type="ECO:0000313" key="4">
    <source>
        <dbReference type="Proteomes" id="UP000244855"/>
    </source>
</evidence>
<keyword evidence="4" id="KW-1185">Reference proteome</keyword>
<sequence length="117" mass="13068">MLPLPSAAPPVDRYSCSLVHPSPSPGSRASPRLIAPQFLFLLITLTITLPALTRPALNSMSQLHTTEQVIVNPQTVQTTKPHWHYSGKRDMLSERKERNNKEKIGKIGKRKGRLPKP</sequence>
<accession>A0A2V1DJU8</accession>
<keyword evidence="2" id="KW-0812">Transmembrane</keyword>
<organism evidence="3 4">
    <name type="scientific">Periconia macrospinosa</name>
    <dbReference type="NCBI Taxonomy" id="97972"/>
    <lineage>
        <taxon>Eukaryota</taxon>
        <taxon>Fungi</taxon>
        <taxon>Dikarya</taxon>
        <taxon>Ascomycota</taxon>
        <taxon>Pezizomycotina</taxon>
        <taxon>Dothideomycetes</taxon>
        <taxon>Pleosporomycetidae</taxon>
        <taxon>Pleosporales</taxon>
        <taxon>Massarineae</taxon>
        <taxon>Periconiaceae</taxon>
        <taxon>Periconia</taxon>
    </lineage>
</organism>
<feature type="compositionally biased region" description="Basic and acidic residues" evidence="1">
    <location>
        <begin position="87"/>
        <end position="105"/>
    </location>
</feature>
<name>A0A2V1DJU8_9PLEO</name>
<keyword evidence="2" id="KW-0472">Membrane</keyword>